<keyword evidence="5" id="KW-0539">Nucleus</keyword>
<evidence type="ECO:0008006" key="9">
    <source>
        <dbReference type="Google" id="ProtNLM"/>
    </source>
</evidence>
<feature type="compositionally biased region" description="Basic and acidic residues" evidence="6">
    <location>
        <begin position="34"/>
        <end position="50"/>
    </location>
</feature>
<dbReference type="AlphaFoldDB" id="A0AAV7EHL0"/>
<dbReference type="InterPro" id="IPR005508">
    <property type="entry name" value="At2g31720-like"/>
</dbReference>
<dbReference type="Pfam" id="PF03754">
    <property type="entry name" value="At2g31720-like"/>
    <property type="match status" value="1"/>
</dbReference>
<keyword evidence="4" id="KW-0804">Transcription</keyword>
<gene>
    <name evidence="7" type="ORF">H6P81_014342</name>
</gene>
<organism evidence="7 8">
    <name type="scientific">Aristolochia fimbriata</name>
    <name type="common">White veined hardy Dutchman's pipe vine</name>
    <dbReference type="NCBI Taxonomy" id="158543"/>
    <lineage>
        <taxon>Eukaryota</taxon>
        <taxon>Viridiplantae</taxon>
        <taxon>Streptophyta</taxon>
        <taxon>Embryophyta</taxon>
        <taxon>Tracheophyta</taxon>
        <taxon>Spermatophyta</taxon>
        <taxon>Magnoliopsida</taxon>
        <taxon>Magnoliidae</taxon>
        <taxon>Piperales</taxon>
        <taxon>Aristolochiaceae</taxon>
        <taxon>Aristolochia</taxon>
    </lineage>
</organism>
<sequence length="185" mass="21989">MSTTEMRKERVIKRKSSTPEAEDLLEFFEKKKRRQEEEEDQKRVPKREPGEEVLRAMEKLFGSEFTEPVWLGEKKLTKTDVHPHHQRFFFPQTMIEKLKPHLKAWEKGEIEPKDGAGIPVTIVDTLCGDWELRLKRWASLQQFALLQGWKPLVKVNELKDEDRLGVWAYRHGPLHKLGFILRRLH</sequence>
<dbReference type="PANTHER" id="PTHR31541">
    <property type="entry name" value="B3 DOMAIN PLANT PROTEIN-RELATED"/>
    <property type="match status" value="1"/>
</dbReference>
<dbReference type="GO" id="GO:0003677">
    <property type="term" value="F:DNA binding"/>
    <property type="evidence" value="ECO:0007669"/>
    <property type="project" value="UniProtKB-KW"/>
</dbReference>
<dbReference type="Proteomes" id="UP000825729">
    <property type="component" value="Unassembled WGS sequence"/>
</dbReference>
<dbReference type="GO" id="GO:0005634">
    <property type="term" value="C:nucleus"/>
    <property type="evidence" value="ECO:0007669"/>
    <property type="project" value="UniProtKB-SubCell"/>
</dbReference>
<dbReference type="Gene3D" id="2.40.330.10">
    <property type="entry name" value="DNA-binding pseudobarrel domain"/>
    <property type="match status" value="1"/>
</dbReference>
<reference evidence="7 8" key="1">
    <citation type="submission" date="2021-07" db="EMBL/GenBank/DDBJ databases">
        <title>The Aristolochia fimbriata genome: insights into angiosperm evolution, floral development and chemical biosynthesis.</title>
        <authorList>
            <person name="Jiao Y."/>
        </authorList>
    </citation>
    <scope>NUCLEOTIDE SEQUENCE [LARGE SCALE GENOMIC DNA]</scope>
    <source>
        <strain evidence="7">IBCAS-2021</strain>
        <tissue evidence="7">Leaf</tissue>
    </source>
</reference>
<evidence type="ECO:0000256" key="5">
    <source>
        <dbReference type="ARBA" id="ARBA00023242"/>
    </source>
</evidence>
<evidence type="ECO:0000256" key="3">
    <source>
        <dbReference type="ARBA" id="ARBA00023125"/>
    </source>
</evidence>
<dbReference type="InterPro" id="IPR015300">
    <property type="entry name" value="DNA-bd_pseudobarrel_sf"/>
</dbReference>
<keyword evidence="2" id="KW-0805">Transcription regulation</keyword>
<feature type="region of interest" description="Disordered" evidence="6">
    <location>
        <begin position="28"/>
        <end position="50"/>
    </location>
</feature>
<evidence type="ECO:0000313" key="8">
    <source>
        <dbReference type="Proteomes" id="UP000825729"/>
    </source>
</evidence>
<keyword evidence="3" id="KW-0238">DNA-binding</keyword>
<accession>A0AAV7EHL0</accession>
<evidence type="ECO:0000256" key="1">
    <source>
        <dbReference type="ARBA" id="ARBA00004123"/>
    </source>
</evidence>
<comment type="caution">
    <text evidence="7">The sequence shown here is derived from an EMBL/GenBank/DDBJ whole genome shotgun (WGS) entry which is preliminary data.</text>
</comment>
<dbReference type="SUPFAM" id="SSF101936">
    <property type="entry name" value="DNA-binding pseudobarrel domain"/>
    <property type="match status" value="1"/>
</dbReference>
<keyword evidence="8" id="KW-1185">Reference proteome</keyword>
<proteinExistence type="predicted"/>
<evidence type="ECO:0000256" key="6">
    <source>
        <dbReference type="SAM" id="MobiDB-lite"/>
    </source>
</evidence>
<evidence type="ECO:0000256" key="4">
    <source>
        <dbReference type="ARBA" id="ARBA00023163"/>
    </source>
</evidence>
<dbReference type="PANTHER" id="PTHR31541:SF25">
    <property type="entry name" value="GAMMA-GLIADIN B"/>
    <property type="match status" value="1"/>
</dbReference>
<name>A0AAV7EHL0_ARIFI</name>
<comment type="subcellular location">
    <subcellularLocation>
        <location evidence="1">Nucleus</location>
    </subcellularLocation>
</comment>
<evidence type="ECO:0000256" key="2">
    <source>
        <dbReference type="ARBA" id="ARBA00023015"/>
    </source>
</evidence>
<protein>
    <recommendedName>
        <fullName evidence="9">TF-B3 domain-containing protein</fullName>
    </recommendedName>
</protein>
<dbReference type="EMBL" id="JAINDJ010000005">
    <property type="protein sequence ID" value="KAG9448214.1"/>
    <property type="molecule type" value="Genomic_DNA"/>
</dbReference>
<evidence type="ECO:0000313" key="7">
    <source>
        <dbReference type="EMBL" id="KAG9448214.1"/>
    </source>
</evidence>